<reference evidence="2 3" key="1">
    <citation type="submission" date="2018-03" db="EMBL/GenBank/DDBJ databases">
        <authorList>
            <person name="Keele B.F."/>
        </authorList>
    </citation>
    <scope>NUCLEOTIDE SEQUENCE [LARGE SCALE GENOMIC DNA]</scope>
    <source>
        <strain evidence="2 3">CECT 8626</strain>
    </source>
</reference>
<evidence type="ECO:0000313" key="2">
    <source>
        <dbReference type="EMBL" id="SPH17461.1"/>
    </source>
</evidence>
<dbReference type="Pfam" id="PF08592">
    <property type="entry name" value="Anthrone_oxy"/>
    <property type="match status" value="1"/>
</dbReference>
<evidence type="ECO:0000313" key="3">
    <source>
        <dbReference type="Proteomes" id="UP000244924"/>
    </source>
</evidence>
<feature type="transmembrane region" description="Helical" evidence="1">
    <location>
        <begin position="6"/>
        <end position="26"/>
    </location>
</feature>
<evidence type="ECO:0008006" key="4">
    <source>
        <dbReference type="Google" id="ProtNLM"/>
    </source>
</evidence>
<dbReference type="RefSeq" id="WP_108851907.1">
    <property type="nucleotide sequence ID" value="NZ_OMOQ01000001.1"/>
</dbReference>
<keyword evidence="1" id="KW-0812">Transmembrane</keyword>
<keyword evidence="1" id="KW-0472">Membrane</keyword>
<feature type="transmembrane region" description="Helical" evidence="1">
    <location>
        <begin position="56"/>
        <end position="81"/>
    </location>
</feature>
<feature type="transmembrane region" description="Helical" evidence="1">
    <location>
        <begin position="87"/>
        <end position="108"/>
    </location>
</feature>
<sequence length="169" mass="18178">MSPVLFYLAHLAVLAYALVGGVFLAFSDFIMRALSVTSGQGGAEAMQAINREVFRWVFMVLFLGLAPVSLLIAVYGAIVVGHGPGTVMMLAGLTYFVGCFGVTVFFNVPMNEALAGMEASEDATLDYWTRTYLPRWSFWNTVRTVACGLSAALLLFSLAWAAQSQAQGA</sequence>
<dbReference type="OrthoDB" id="428263at2"/>
<keyword evidence="1" id="KW-1133">Transmembrane helix</keyword>
<dbReference type="Proteomes" id="UP000244924">
    <property type="component" value="Unassembled WGS sequence"/>
</dbReference>
<organism evidence="2 3">
    <name type="scientific">Albidovulum aquaemixtae</name>
    <dbReference type="NCBI Taxonomy" id="1542388"/>
    <lineage>
        <taxon>Bacteria</taxon>
        <taxon>Pseudomonadati</taxon>
        <taxon>Pseudomonadota</taxon>
        <taxon>Alphaproteobacteria</taxon>
        <taxon>Rhodobacterales</taxon>
        <taxon>Paracoccaceae</taxon>
        <taxon>Albidovulum</taxon>
    </lineage>
</organism>
<accession>A0A2R8B495</accession>
<dbReference type="AlphaFoldDB" id="A0A2R8B495"/>
<name>A0A2R8B495_9RHOB</name>
<gene>
    <name evidence="2" type="ORF">DEA8626_00984</name>
</gene>
<evidence type="ECO:0000256" key="1">
    <source>
        <dbReference type="SAM" id="Phobius"/>
    </source>
</evidence>
<proteinExistence type="predicted"/>
<dbReference type="InterPro" id="IPR013901">
    <property type="entry name" value="Anthrone_oxy"/>
</dbReference>
<protein>
    <recommendedName>
        <fullName evidence="4">DUF1772 domain-containing protein</fullName>
    </recommendedName>
</protein>
<feature type="transmembrane region" description="Helical" evidence="1">
    <location>
        <begin position="142"/>
        <end position="162"/>
    </location>
</feature>
<dbReference type="EMBL" id="OMOQ01000001">
    <property type="protein sequence ID" value="SPH17461.1"/>
    <property type="molecule type" value="Genomic_DNA"/>
</dbReference>
<keyword evidence="3" id="KW-1185">Reference proteome</keyword>